<dbReference type="Proteomes" id="UP001333818">
    <property type="component" value="Unassembled WGS sequence"/>
</dbReference>
<dbReference type="RefSeq" id="WP_330481616.1">
    <property type="nucleotide sequence ID" value="NZ_JAZBJZ010000001.1"/>
</dbReference>
<protein>
    <recommendedName>
        <fullName evidence="3">DUF2281 domain-containing protein</fullName>
    </recommendedName>
</protein>
<sequence length="102" mass="11563">MNAVKELILGKLEHLEALSEPVLQEVLDFVSYLEWRLDPNHRLVPSPKLVEEDLARETEEDTSSFLLGIATSFATGLSDKDLECLPTDGAEHHDRYLYNPQV</sequence>
<evidence type="ECO:0000313" key="2">
    <source>
        <dbReference type="Proteomes" id="UP001333818"/>
    </source>
</evidence>
<comment type="caution">
    <text evidence="1">The sequence shown here is derived from an EMBL/GenBank/DDBJ whole genome shotgun (WGS) entry which is preliminary data.</text>
</comment>
<evidence type="ECO:0008006" key="3">
    <source>
        <dbReference type="Google" id="ProtNLM"/>
    </source>
</evidence>
<dbReference type="AlphaFoldDB" id="A0AAW9PWB1"/>
<proteinExistence type="predicted"/>
<name>A0AAW9PWB1_9CYAN</name>
<reference evidence="1" key="1">
    <citation type="submission" date="2024-01" db="EMBL/GenBank/DDBJ databases">
        <title>Bank of Algae and Cyanobacteria of the Azores (BACA) strain genomes.</title>
        <authorList>
            <person name="Luz R."/>
            <person name="Cordeiro R."/>
            <person name="Fonseca A."/>
            <person name="Goncalves V."/>
        </authorList>
    </citation>
    <scope>NUCLEOTIDE SEQUENCE</scope>
    <source>
        <strain evidence="1">BACA0141</strain>
    </source>
</reference>
<dbReference type="EMBL" id="JAZBJZ010000001">
    <property type="protein sequence ID" value="MEE3715193.1"/>
    <property type="molecule type" value="Genomic_DNA"/>
</dbReference>
<organism evidence="1 2">
    <name type="scientific">Tumidithrix elongata BACA0141</name>
    <dbReference type="NCBI Taxonomy" id="2716417"/>
    <lineage>
        <taxon>Bacteria</taxon>
        <taxon>Bacillati</taxon>
        <taxon>Cyanobacteriota</taxon>
        <taxon>Cyanophyceae</taxon>
        <taxon>Pseudanabaenales</taxon>
        <taxon>Pseudanabaenaceae</taxon>
        <taxon>Tumidithrix</taxon>
        <taxon>Tumidithrix elongata</taxon>
    </lineage>
</organism>
<evidence type="ECO:0000313" key="1">
    <source>
        <dbReference type="EMBL" id="MEE3715193.1"/>
    </source>
</evidence>
<keyword evidence="2" id="KW-1185">Reference proteome</keyword>
<accession>A0AAW9PWB1</accession>
<gene>
    <name evidence="1" type="ORF">V2H45_00375</name>
</gene>